<dbReference type="EMBL" id="KN822966">
    <property type="protein sequence ID" value="KIO31018.1"/>
    <property type="molecule type" value="Genomic_DNA"/>
</dbReference>
<gene>
    <name evidence="3" type="ORF">M407DRAFT_141191</name>
</gene>
<accession>A0A0C3LAV3</accession>
<dbReference type="FunFam" id="1.25.40.90:FF:000016">
    <property type="entry name" value="mRNA cleavage factor complex component Pcf11"/>
    <property type="match status" value="1"/>
</dbReference>
<dbReference type="InterPro" id="IPR008942">
    <property type="entry name" value="ENTH_VHS"/>
</dbReference>
<reference evidence="3 4" key="1">
    <citation type="submission" date="2014-04" db="EMBL/GenBank/DDBJ databases">
        <authorList>
            <consortium name="DOE Joint Genome Institute"/>
            <person name="Kuo A."/>
            <person name="Girlanda M."/>
            <person name="Perotto S."/>
            <person name="Kohler A."/>
            <person name="Nagy L.G."/>
            <person name="Floudas D."/>
            <person name="Copeland A."/>
            <person name="Barry K.W."/>
            <person name="Cichocki N."/>
            <person name="Veneault-Fourrey C."/>
            <person name="LaButti K."/>
            <person name="Lindquist E.A."/>
            <person name="Lipzen A."/>
            <person name="Lundell T."/>
            <person name="Morin E."/>
            <person name="Murat C."/>
            <person name="Sun H."/>
            <person name="Tunlid A."/>
            <person name="Henrissat B."/>
            <person name="Grigoriev I.V."/>
            <person name="Hibbett D.S."/>
            <person name="Martin F."/>
            <person name="Nordberg H.P."/>
            <person name="Cantor M.N."/>
            <person name="Hua S.X."/>
        </authorList>
    </citation>
    <scope>NUCLEOTIDE SEQUENCE [LARGE SCALE GENOMIC DNA]</scope>
    <source>
        <strain evidence="3 4">MUT 4182</strain>
    </source>
</reference>
<dbReference type="AlphaFoldDB" id="A0A0C3LAV3"/>
<feature type="compositionally biased region" description="Polar residues" evidence="1">
    <location>
        <begin position="633"/>
        <end position="643"/>
    </location>
</feature>
<feature type="domain" description="CID" evidence="2">
    <location>
        <begin position="49"/>
        <end position="185"/>
    </location>
</feature>
<feature type="region of interest" description="Disordered" evidence="1">
    <location>
        <begin position="291"/>
        <end position="316"/>
    </location>
</feature>
<dbReference type="PANTHER" id="PTHR15921">
    <property type="entry name" value="PRE-MRNA CLEAVAGE COMPLEX II"/>
    <property type="match status" value="1"/>
</dbReference>
<keyword evidence="4" id="KW-1185">Reference proteome</keyword>
<evidence type="ECO:0000313" key="4">
    <source>
        <dbReference type="Proteomes" id="UP000054248"/>
    </source>
</evidence>
<evidence type="ECO:0000256" key="1">
    <source>
        <dbReference type="SAM" id="MobiDB-lite"/>
    </source>
</evidence>
<proteinExistence type="predicted"/>
<dbReference type="OrthoDB" id="2129491at2759"/>
<dbReference type="GO" id="GO:0005849">
    <property type="term" value="C:mRNA cleavage factor complex"/>
    <property type="evidence" value="ECO:0007669"/>
    <property type="project" value="TreeGrafter"/>
</dbReference>
<name>A0A0C3LAV3_9AGAM</name>
<dbReference type="GO" id="GO:0003729">
    <property type="term" value="F:mRNA binding"/>
    <property type="evidence" value="ECO:0007669"/>
    <property type="project" value="InterPro"/>
</dbReference>
<dbReference type="Gene3D" id="1.25.40.90">
    <property type="match status" value="1"/>
</dbReference>
<dbReference type="PANTHER" id="PTHR15921:SF3">
    <property type="entry name" value="PRE-MRNA CLEAVAGE COMPLEX 2 PROTEIN PCF11"/>
    <property type="match status" value="1"/>
</dbReference>
<dbReference type="SMART" id="SM00582">
    <property type="entry name" value="RPR"/>
    <property type="match status" value="1"/>
</dbReference>
<dbReference type="GO" id="GO:0005737">
    <property type="term" value="C:cytoplasm"/>
    <property type="evidence" value="ECO:0007669"/>
    <property type="project" value="TreeGrafter"/>
</dbReference>
<protein>
    <recommendedName>
        <fullName evidence="2">CID domain-containing protein</fullName>
    </recommendedName>
</protein>
<dbReference type="GO" id="GO:0031124">
    <property type="term" value="P:mRNA 3'-end processing"/>
    <property type="evidence" value="ECO:0007669"/>
    <property type="project" value="InterPro"/>
</dbReference>
<feature type="compositionally biased region" description="Basic and acidic residues" evidence="1">
    <location>
        <begin position="644"/>
        <end position="654"/>
    </location>
</feature>
<evidence type="ECO:0000259" key="2">
    <source>
        <dbReference type="PROSITE" id="PS51391"/>
    </source>
</evidence>
<evidence type="ECO:0000313" key="3">
    <source>
        <dbReference type="EMBL" id="KIO31018.1"/>
    </source>
</evidence>
<dbReference type="InterPro" id="IPR045154">
    <property type="entry name" value="PCF11-like"/>
</dbReference>
<dbReference type="PROSITE" id="PS51391">
    <property type="entry name" value="CID"/>
    <property type="match status" value="1"/>
</dbReference>
<reference evidence="4" key="2">
    <citation type="submission" date="2015-01" db="EMBL/GenBank/DDBJ databases">
        <title>Evolutionary Origins and Diversification of the Mycorrhizal Mutualists.</title>
        <authorList>
            <consortium name="DOE Joint Genome Institute"/>
            <consortium name="Mycorrhizal Genomics Consortium"/>
            <person name="Kohler A."/>
            <person name="Kuo A."/>
            <person name="Nagy L.G."/>
            <person name="Floudas D."/>
            <person name="Copeland A."/>
            <person name="Barry K.W."/>
            <person name="Cichocki N."/>
            <person name="Veneault-Fourrey C."/>
            <person name="LaButti K."/>
            <person name="Lindquist E.A."/>
            <person name="Lipzen A."/>
            <person name="Lundell T."/>
            <person name="Morin E."/>
            <person name="Murat C."/>
            <person name="Riley R."/>
            <person name="Ohm R."/>
            <person name="Sun H."/>
            <person name="Tunlid A."/>
            <person name="Henrissat B."/>
            <person name="Grigoriev I.V."/>
            <person name="Hibbett D.S."/>
            <person name="Martin F."/>
        </authorList>
    </citation>
    <scope>NUCLEOTIDE SEQUENCE [LARGE SCALE GENOMIC DNA]</scope>
    <source>
        <strain evidence="4">MUT 4182</strain>
    </source>
</reference>
<dbReference type="InterPro" id="IPR006569">
    <property type="entry name" value="CID_dom"/>
</dbReference>
<dbReference type="Pfam" id="PF21936">
    <property type="entry name" value="Pcf11_C"/>
    <property type="match status" value="1"/>
</dbReference>
<dbReference type="InterPro" id="IPR054127">
    <property type="entry name" value="Pcf11_C"/>
</dbReference>
<dbReference type="SUPFAM" id="SSF48464">
    <property type="entry name" value="ENTH/VHS domain"/>
    <property type="match status" value="1"/>
</dbReference>
<sequence>MYSQHPYTQYSQPMPSYNAYQQPAYQQQPAYTQYPNSYAPPPPNPHQMGAQEFRQWFLGKLAELVVNQKNIIHNLAFIANEHVHRMGQVIADSLEYHIRKAHPQVKLPAWYLLDSIAKNIGPPYTQLFSKFIVRLFVDSYHAVDLSTRSKMEEMLVTWRTGARGGLELFGPENQLAIEKSVWSTAVSSSSGRRRLGKAFKQRLRAPYYHLQSSSSASSSRAAGPTKAQVLTELEVILAQKTRAVELDPYDTLSAGHVDTLTQLRTLVQSSSISPQELSAIATQLRNLARSTASAAPPLPPMVPPSQPIFAPPPTYSGVPSQSATAYSASVNVSSAQPSSAQQVAPPAPADISALFKNLVKAGVVSAPALSGSGTPSTAPAPTVSLPSLTSLSSLLASVSSVVKPESESVSIISYPQEEAQREYERAILSFDISMTASGIQRENLNAIPFLYDRLPLQCKQCAQRFPDDGPASKKRYDDHLDAHFRQNLRNVTSTTSTGSVGTMGRGYTRSWFVGRLDWVKDVTRDVSGEGNQSPRSLEKGKGRALSPMSGVSSEEREAKLRASYVIIPPGDEAKRTKCPICKETIKTEFLDDEEEWVWRNAVSVKGKIYHATCHADAVAANFARVRHEGVSGTGRSRSATPDTTMKREDLDVKNLKASPLAGAKRKASESEDEDSEHRRSASFDGRSVVVKVEETDSPRPFKKQALTPA</sequence>
<dbReference type="InterPro" id="IPR047415">
    <property type="entry name" value="Pcf11_CID"/>
</dbReference>
<dbReference type="GO" id="GO:0006369">
    <property type="term" value="P:termination of RNA polymerase II transcription"/>
    <property type="evidence" value="ECO:0007669"/>
    <property type="project" value="InterPro"/>
</dbReference>
<dbReference type="Proteomes" id="UP000054248">
    <property type="component" value="Unassembled WGS sequence"/>
</dbReference>
<dbReference type="GO" id="GO:0000993">
    <property type="term" value="F:RNA polymerase II complex binding"/>
    <property type="evidence" value="ECO:0007669"/>
    <property type="project" value="InterPro"/>
</dbReference>
<feature type="compositionally biased region" description="Pro residues" evidence="1">
    <location>
        <begin position="296"/>
        <end position="314"/>
    </location>
</feature>
<feature type="region of interest" description="Disordered" evidence="1">
    <location>
        <begin position="525"/>
        <end position="553"/>
    </location>
</feature>
<dbReference type="HOGENOM" id="CLU_015606_2_0_1"/>
<dbReference type="CDD" id="cd16982">
    <property type="entry name" value="CID_Pcf11"/>
    <property type="match status" value="1"/>
</dbReference>
<feature type="region of interest" description="Disordered" evidence="1">
    <location>
        <begin position="629"/>
        <end position="709"/>
    </location>
</feature>
<organism evidence="3 4">
    <name type="scientific">Tulasnella calospora MUT 4182</name>
    <dbReference type="NCBI Taxonomy" id="1051891"/>
    <lineage>
        <taxon>Eukaryota</taxon>
        <taxon>Fungi</taxon>
        <taxon>Dikarya</taxon>
        <taxon>Basidiomycota</taxon>
        <taxon>Agaricomycotina</taxon>
        <taxon>Agaricomycetes</taxon>
        <taxon>Cantharellales</taxon>
        <taxon>Tulasnellaceae</taxon>
        <taxon>Tulasnella</taxon>
    </lineage>
</organism>
<dbReference type="STRING" id="1051891.A0A0C3LAV3"/>
<dbReference type="Pfam" id="PF04818">
    <property type="entry name" value="CID"/>
    <property type="match status" value="1"/>
</dbReference>